<dbReference type="InterPro" id="IPR050367">
    <property type="entry name" value="APC_superfamily"/>
</dbReference>
<evidence type="ECO:0000256" key="3">
    <source>
        <dbReference type="ARBA" id="ARBA00022692"/>
    </source>
</evidence>
<dbReference type="Gene3D" id="3.40.50.12370">
    <property type="match status" value="1"/>
</dbReference>
<keyword evidence="2" id="KW-1003">Cell membrane</keyword>
<comment type="subcellular location">
    <subcellularLocation>
        <location evidence="1">Cell membrane</location>
        <topology evidence="1">Multi-pass membrane protein</topology>
    </subcellularLocation>
</comment>
<feature type="domain" description="UspA" evidence="7">
    <location>
        <begin position="449"/>
        <end position="585"/>
    </location>
</feature>
<evidence type="ECO:0000256" key="5">
    <source>
        <dbReference type="ARBA" id="ARBA00023136"/>
    </source>
</evidence>
<organism evidence="8 9">
    <name type="scientific">candidate division MSBL1 archaeon SCGC-AAA259I07</name>
    <dbReference type="NCBI Taxonomy" id="1698266"/>
    <lineage>
        <taxon>Archaea</taxon>
        <taxon>Methanobacteriati</taxon>
        <taxon>Methanobacteriota</taxon>
        <taxon>candidate division MSBL1</taxon>
    </lineage>
</organism>
<protein>
    <submittedName>
        <fullName evidence="8">Amino acid transporter</fullName>
    </submittedName>
</protein>
<dbReference type="InterPro" id="IPR006016">
    <property type="entry name" value="UspA"/>
</dbReference>
<keyword evidence="3 6" id="KW-0812">Transmembrane</keyword>
<evidence type="ECO:0000256" key="4">
    <source>
        <dbReference type="ARBA" id="ARBA00022989"/>
    </source>
</evidence>
<dbReference type="Pfam" id="PF00582">
    <property type="entry name" value="Usp"/>
    <property type="match status" value="1"/>
</dbReference>
<evidence type="ECO:0000256" key="2">
    <source>
        <dbReference type="ARBA" id="ARBA00022475"/>
    </source>
</evidence>
<name>A0A133ULK7_9EURY</name>
<comment type="caution">
    <text evidence="8">The sequence shown here is derived from an EMBL/GenBank/DDBJ whole genome shotgun (WGS) entry which is preliminary data.</text>
</comment>
<dbReference type="InterPro" id="IPR002293">
    <property type="entry name" value="AA/rel_permease1"/>
</dbReference>
<dbReference type="Gene3D" id="1.20.1740.10">
    <property type="entry name" value="Amino acid/polyamine transporter I"/>
    <property type="match status" value="1"/>
</dbReference>
<dbReference type="GO" id="GO:0005886">
    <property type="term" value="C:plasma membrane"/>
    <property type="evidence" value="ECO:0007669"/>
    <property type="project" value="UniProtKB-SubCell"/>
</dbReference>
<sequence length="738" mass="79750">MTDRSLARDLGFLEAYTLGLGTMIGAGIFILPSLAAGEAGPASILSFVGGGFISLLAALSLSELSTSIPKTGGSYHYVNHSLGGFFGSIVGWGMWIGLMFASAFYMIGFGQYLTYFFGNVPVAVVALIMAFVLIGVNYYGVKETGVLQNFIVVLLVGLILVFILAGFPSVDFGNLQPFNPKGWGAVASTVGAIFVSFIGFEVIASSGEEIKNPERNLPLAMIAAVLTPIALYVLVMVVSIGVLSSSTLAETVLPVAEVAREFLGSIGGTAMVVGAIFATVSSANASILSATRINFAMGRDKILTDWLNEIHESFRTPYRSIIVTGAVILLLIASGVKIGTLARVAGFAYLVTYALLHVSVIIMRNTYSEVYNPSFESPLYPITQIVGIVSCAFAFLIIGKTTLVIGAIIMLVGGLWYVFYSKKRAEKSGLLMEAVSPEHKPREKEGKYKIVVGVSYPETERELLRYASAIASNYEDAELIAVNVVEVPPQLSPEQSIAFEKEKAEQQKALLSRAEELSKEFDIRIRTRALVGSSVSKSILNVIEEEEADQVLLGWRGEFSVKEYILGSNIDAIARQAPCEVTVVKFGREKIGRVLALVGEGPNAPLAVRRAHELDKKAGVGELTIVNVQKGEKEEEELQNQGMRMIEKTTNKARLESSEYKSKVIIGEDVEKAILKEVQNYDTICIGGTEHSVLSHTIFGSLPEKIGETAEGSVVMVKGYRKKDFLQKIGEKIARLLP</sequence>
<feature type="transmembrane region" description="Helical" evidence="6">
    <location>
        <begin position="150"/>
        <end position="170"/>
    </location>
</feature>
<keyword evidence="9" id="KW-1185">Reference proteome</keyword>
<keyword evidence="5 6" id="KW-0472">Membrane</keyword>
<feature type="transmembrane region" description="Helical" evidence="6">
    <location>
        <begin position="379"/>
        <end position="397"/>
    </location>
</feature>
<feature type="transmembrane region" description="Helical" evidence="6">
    <location>
        <begin position="42"/>
        <end position="61"/>
    </location>
</feature>
<dbReference type="GO" id="GO:0022857">
    <property type="term" value="F:transmembrane transporter activity"/>
    <property type="evidence" value="ECO:0007669"/>
    <property type="project" value="InterPro"/>
</dbReference>
<evidence type="ECO:0000259" key="7">
    <source>
        <dbReference type="Pfam" id="PF00582"/>
    </source>
</evidence>
<dbReference type="PANTHER" id="PTHR42770">
    <property type="entry name" value="AMINO ACID TRANSPORTER-RELATED"/>
    <property type="match status" value="1"/>
</dbReference>
<gene>
    <name evidence="8" type="ORF">AKJ36_01545</name>
</gene>
<feature type="transmembrane region" description="Helical" evidence="6">
    <location>
        <begin position="403"/>
        <end position="420"/>
    </location>
</feature>
<dbReference type="PRINTS" id="PR01438">
    <property type="entry name" value="UNVRSLSTRESS"/>
</dbReference>
<dbReference type="AlphaFoldDB" id="A0A133ULK7"/>
<evidence type="ECO:0000313" key="9">
    <source>
        <dbReference type="Proteomes" id="UP000070155"/>
    </source>
</evidence>
<dbReference type="Proteomes" id="UP000070155">
    <property type="component" value="Unassembled WGS sequence"/>
</dbReference>
<feature type="transmembrane region" description="Helical" evidence="6">
    <location>
        <begin position="182"/>
        <end position="204"/>
    </location>
</feature>
<proteinExistence type="predicted"/>
<accession>A0A133ULK7</accession>
<evidence type="ECO:0000256" key="6">
    <source>
        <dbReference type="SAM" id="Phobius"/>
    </source>
</evidence>
<dbReference type="SUPFAM" id="SSF52402">
    <property type="entry name" value="Adenine nucleotide alpha hydrolases-like"/>
    <property type="match status" value="2"/>
</dbReference>
<reference evidence="8 9" key="1">
    <citation type="journal article" date="2016" name="Sci. Rep.">
        <title>Metabolic traits of an uncultured archaeal lineage -MSBL1- from brine pools of the Red Sea.</title>
        <authorList>
            <person name="Mwirichia R."/>
            <person name="Alam I."/>
            <person name="Rashid M."/>
            <person name="Vinu M."/>
            <person name="Ba-Alawi W."/>
            <person name="Anthony Kamau A."/>
            <person name="Kamanda Ngugi D."/>
            <person name="Goker M."/>
            <person name="Klenk H.P."/>
            <person name="Bajic V."/>
            <person name="Stingl U."/>
        </authorList>
    </citation>
    <scope>NUCLEOTIDE SEQUENCE [LARGE SCALE GENOMIC DNA]</scope>
    <source>
        <strain evidence="8">SCGC-AAA259I07</strain>
    </source>
</reference>
<keyword evidence="4 6" id="KW-1133">Transmembrane helix</keyword>
<feature type="transmembrane region" description="Helical" evidence="6">
    <location>
        <begin position="113"/>
        <end position="138"/>
    </location>
</feature>
<dbReference type="PANTHER" id="PTHR42770:SF7">
    <property type="entry name" value="MEMBRANE PROTEIN"/>
    <property type="match status" value="1"/>
</dbReference>
<feature type="transmembrane region" description="Helical" evidence="6">
    <location>
        <begin position="12"/>
        <end position="36"/>
    </location>
</feature>
<dbReference type="EMBL" id="LHXQ01000015">
    <property type="protein sequence ID" value="KXA95094.1"/>
    <property type="molecule type" value="Genomic_DNA"/>
</dbReference>
<dbReference type="Pfam" id="PF13520">
    <property type="entry name" value="AA_permease_2"/>
    <property type="match status" value="1"/>
</dbReference>
<evidence type="ECO:0000256" key="1">
    <source>
        <dbReference type="ARBA" id="ARBA00004651"/>
    </source>
</evidence>
<feature type="transmembrane region" description="Helical" evidence="6">
    <location>
        <begin position="262"/>
        <end position="287"/>
    </location>
</feature>
<dbReference type="PATRIC" id="fig|1698266.3.peg.181"/>
<feature type="transmembrane region" description="Helical" evidence="6">
    <location>
        <begin position="216"/>
        <end position="242"/>
    </location>
</feature>
<feature type="transmembrane region" description="Helical" evidence="6">
    <location>
        <begin position="347"/>
        <end position="367"/>
    </location>
</feature>
<feature type="transmembrane region" description="Helical" evidence="6">
    <location>
        <begin position="82"/>
        <end position="107"/>
    </location>
</feature>
<dbReference type="InterPro" id="IPR006015">
    <property type="entry name" value="Universal_stress_UspA"/>
</dbReference>
<dbReference type="CDD" id="cd00293">
    <property type="entry name" value="USP-like"/>
    <property type="match status" value="2"/>
</dbReference>
<evidence type="ECO:0000313" key="8">
    <source>
        <dbReference type="EMBL" id="KXA95094.1"/>
    </source>
</evidence>